<gene>
    <name evidence="3" type="ORF">B0O95_101335</name>
</gene>
<dbReference type="InterPro" id="IPR050879">
    <property type="entry name" value="Acyltransferase_3"/>
</dbReference>
<feature type="transmembrane region" description="Helical" evidence="1">
    <location>
        <begin position="153"/>
        <end position="185"/>
    </location>
</feature>
<dbReference type="GO" id="GO:0016020">
    <property type="term" value="C:membrane"/>
    <property type="evidence" value="ECO:0007669"/>
    <property type="project" value="TreeGrafter"/>
</dbReference>
<dbReference type="Pfam" id="PF01757">
    <property type="entry name" value="Acyl_transf_3"/>
    <property type="match status" value="1"/>
</dbReference>
<evidence type="ECO:0000313" key="3">
    <source>
        <dbReference type="EMBL" id="PPB85241.1"/>
    </source>
</evidence>
<dbReference type="InterPro" id="IPR002656">
    <property type="entry name" value="Acyl_transf_3_dom"/>
</dbReference>
<reference evidence="3 4" key="1">
    <citation type="submission" date="2018-01" db="EMBL/GenBank/DDBJ databases">
        <title>Genomic Encyclopedia of Type Strains, Phase III (KMG-III): the genomes of soil and plant-associated and newly described type strains.</title>
        <authorList>
            <person name="Whitman W."/>
        </authorList>
    </citation>
    <scope>NUCLEOTIDE SEQUENCE [LARGE SCALE GENOMIC DNA]</scope>
    <source>
        <strain evidence="3 4">HKI456</strain>
    </source>
</reference>
<accession>A0A2P5KEV9</accession>
<keyword evidence="1" id="KW-0472">Membrane</keyword>
<feature type="transmembrane region" description="Helical" evidence="1">
    <location>
        <begin position="243"/>
        <end position="264"/>
    </location>
</feature>
<feature type="transmembrane region" description="Helical" evidence="1">
    <location>
        <begin position="79"/>
        <end position="101"/>
    </location>
</feature>
<dbReference type="EMBL" id="PRDW01000001">
    <property type="protein sequence ID" value="PPB85241.1"/>
    <property type="molecule type" value="Genomic_DNA"/>
</dbReference>
<evidence type="ECO:0000256" key="1">
    <source>
        <dbReference type="SAM" id="Phobius"/>
    </source>
</evidence>
<dbReference type="RefSeq" id="WP_104076296.1">
    <property type="nucleotide sequence ID" value="NZ_CP062178.1"/>
</dbReference>
<keyword evidence="1" id="KW-1133">Transmembrane helix</keyword>
<dbReference type="PANTHER" id="PTHR23028">
    <property type="entry name" value="ACETYLTRANSFERASE"/>
    <property type="match status" value="1"/>
</dbReference>
<comment type="caution">
    <text evidence="3">The sequence shown here is derived from an EMBL/GenBank/DDBJ whole genome shotgun (WGS) entry which is preliminary data.</text>
</comment>
<feature type="domain" description="Acyltransferase 3" evidence="2">
    <location>
        <begin position="8"/>
        <end position="317"/>
    </location>
</feature>
<protein>
    <submittedName>
        <fullName evidence="3">Peptidoglycan/LPS O-acetylase OafA/YrhL</fullName>
    </submittedName>
</protein>
<name>A0A2P5KEV9_9BURK</name>
<dbReference type="OrthoDB" id="9767863at2"/>
<sequence>MQKIVSLNNFDFLRLVTAYLVLFSHQFALSGQPSLNLGDQSLDKVRVLIFFSISGYLISQSWDRDPSVWRFLAKRILRIWPGLIVVTMVTALLLGPIISTIPADQYFLNSKTWEFFHILKLNIRYELPGVFAANPFPNAVNGSLWTLPIEFRWYIILLALNVVGLVRCRLLLLIGAIALAIFVFAIHDPQHTAHRKYSLEFGAFFCYGVCLYYFRDFWTTRKELVLLVLGVSGFTLFSVGQKYAALFVVLPTLVIFFGTASTPFIRRAGRFGDFSYGIYIYAFPVQQTVIWFTDNRLSIWSGLAVSTAITIALAILSWHWVERPALRLKRHFIRLKKATDTSV</sequence>
<evidence type="ECO:0000313" key="4">
    <source>
        <dbReference type="Proteomes" id="UP000243096"/>
    </source>
</evidence>
<dbReference type="AlphaFoldDB" id="A0A2P5KEV9"/>
<proteinExistence type="predicted"/>
<dbReference type="GO" id="GO:0000271">
    <property type="term" value="P:polysaccharide biosynthetic process"/>
    <property type="evidence" value="ECO:0007669"/>
    <property type="project" value="TreeGrafter"/>
</dbReference>
<dbReference type="Proteomes" id="UP000243096">
    <property type="component" value="Unassembled WGS sequence"/>
</dbReference>
<dbReference type="PANTHER" id="PTHR23028:SF53">
    <property type="entry name" value="ACYL_TRANSF_3 DOMAIN-CONTAINING PROTEIN"/>
    <property type="match status" value="1"/>
</dbReference>
<keyword evidence="1" id="KW-0812">Transmembrane</keyword>
<keyword evidence="4" id="KW-1185">Reference proteome</keyword>
<organism evidence="3 4">
    <name type="scientific">Mycetohabitans endofungorum</name>
    <dbReference type="NCBI Taxonomy" id="417203"/>
    <lineage>
        <taxon>Bacteria</taxon>
        <taxon>Pseudomonadati</taxon>
        <taxon>Pseudomonadota</taxon>
        <taxon>Betaproteobacteria</taxon>
        <taxon>Burkholderiales</taxon>
        <taxon>Burkholderiaceae</taxon>
        <taxon>Mycetohabitans</taxon>
    </lineage>
</organism>
<evidence type="ECO:0000259" key="2">
    <source>
        <dbReference type="Pfam" id="PF01757"/>
    </source>
</evidence>
<dbReference type="GO" id="GO:0016747">
    <property type="term" value="F:acyltransferase activity, transferring groups other than amino-acyl groups"/>
    <property type="evidence" value="ECO:0007669"/>
    <property type="project" value="InterPro"/>
</dbReference>
<feature type="transmembrane region" description="Helical" evidence="1">
    <location>
        <begin position="197"/>
        <end position="214"/>
    </location>
</feature>
<feature type="transmembrane region" description="Helical" evidence="1">
    <location>
        <begin position="299"/>
        <end position="321"/>
    </location>
</feature>